<dbReference type="STRING" id="1884432.SAMN05518683_10150"/>
<keyword evidence="4" id="KW-0997">Cell inner membrane</keyword>
<comment type="similarity">
    <text evidence="8">Belongs to the binding-protein-dependent transport system permease family.</text>
</comment>
<proteinExistence type="inferred from homology"/>
<sequence length="580" mass="64152">MDNTAKKNQGGPASWFSALSAHPVLWKRMMLAVTLVVLILFFVLPIVRLIWLSFTEDAVPTWQHYNEVLSDAGTWTVIQNTFWMVLGSTIMTLLLGVFMAWLITYSDIRAKQAIHVMVMLPFIIPSYIITLSWTQLFRDSSWFSGILQWLPGNLETPDLYTLPGMIFMLGLSNYPLVYLFTVAVLRKIPQELLSAARASGSGKWTVFRKITLPLALPGITGGGLLAFLANLDNFGIPAFLGIPGNITVLSTAIYQEVVGFGPSAFARAAVLSVLLGVIALLGTFLQWMLLRKSRELETAHEETGPRFRLGVWRFPAETAVWVALVFISFVPLSSMVSSSLLSAYGVDFSLETITFSNYSYILFENEKTQGAIGNSLMLALWTAVTALIAGTILAYYRVRRPSTLTRSTELITGLPYALPGIVLALAMIFTWMEPIPGWNPGIYGSIGILMIAYITRFMILQVRGSMTALMQVDISMEEASHVFGAKGLIKWRKIMLPLLLPGLISGTMLVFLTSFTELTVSSLLMSAGNETIGVTIFDFEQAGYTHYSTAFSTVVVVLMLMVIGSLMLAHHLWKKKVVKT</sequence>
<dbReference type="SUPFAM" id="SSF161098">
    <property type="entry name" value="MetI-like"/>
    <property type="match status" value="2"/>
</dbReference>
<dbReference type="PROSITE" id="PS50928">
    <property type="entry name" value="ABC_TM1"/>
    <property type="match status" value="2"/>
</dbReference>
<dbReference type="Gene3D" id="1.10.3720.10">
    <property type="entry name" value="MetI-like"/>
    <property type="match status" value="2"/>
</dbReference>
<keyword evidence="11" id="KW-1185">Reference proteome</keyword>
<dbReference type="EMBL" id="FOXD01000001">
    <property type="protein sequence ID" value="SFO90644.1"/>
    <property type="molecule type" value="Genomic_DNA"/>
</dbReference>
<dbReference type="GO" id="GO:0055085">
    <property type="term" value="P:transmembrane transport"/>
    <property type="evidence" value="ECO:0007669"/>
    <property type="project" value="InterPro"/>
</dbReference>
<dbReference type="Proteomes" id="UP000198892">
    <property type="component" value="Unassembled WGS sequence"/>
</dbReference>
<evidence type="ECO:0000313" key="10">
    <source>
        <dbReference type="EMBL" id="SFO90644.1"/>
    </source>
</evidence>
<feature type="transmembrane region" description="Helical" evidence="8">
    <location>
        <begin position="441"/>
        <end position="460"/>
    </location>
</feature>
<evidence type="ECO:0000256" key="5">
    <source>
        <dbReference type="ARBA" id="ARBA00022692"/>
    </source>
</evidence>
<evidence type="ECO:0000256" key="4">
    <source>
        <dbReference type="ARBA" id="ARBA00022519"/>
    </source>
</evidence>
<feature type="transmembrane region" description="Helical" evidence="8">
    <location>
        <begin position="206"/>
        <end position="228"/>
    </location>
</feature>
<feature type="transmembrane region" description="Helical" evidence="8">
    <location>
        <begin position="159"/>
        <end position="185"/>
    </location>
</feature>
<dbReference type="InterPro" id="IPR000515">
    <property type="entry name" value="MetI-like"/>
</dbReference>
<feature type="transmembrane region" description="Helical" evidence="8">
    <location>
        <begin position="82"/>
        <end position="102"/>
    </location>
</feature>
<dbReference type="Pfam" id="PF00528">
    <property type="entry name" value="BPD_transp_1"/>
    <property type="match status" value="2"/>
</dbReference>
<keyword evidence="3" id="KW-1003">Cell membrane</keyword>
<keyword evidence="6 8" id="KW-1133">Transmembrane helix</keyword>
<gene>
    <name evidence="10" type="ORF">SAMN05518683_10150</name>
</gene>
<evidence type="ECO:0000256" key="7">
    <source>
        <dbReference type="ARBA" id="ARBA00023136"/>
    </source>
</evidence>
<dbReference type="CDD" id="cd06261">
    <property type="entry name" value="TM_PBP2"/>
    <property type="match status" value="2"/>
</dbReference>
<feature type="transmembrane region" description="Helical" evidence="8">
    <location>
        <begin position="29"/>
        <end position="51"/>
    </location>
</feature>
<evidence type="ECO:0000256" key="2">
    <source>
        <dbReference type="ARBA" id="ARBA00022448"/>
    </source>
</evidence>
<dbReference type="GO" id="GO:0005886">
    <property type="term" value="C:plasma membrane"/>
    <property type="evidence" value="ECO:0007669"/>
    <property type="project" value="UniProtKB-SubCell"/>
</dbReference>
<name>A0A1I5KZY6_9BACI</name>
<dbReference type="PANTHER" id="PTHR43357">
    <property type="entry name" value="INNER MEMBRANE ABC TRANSPORTER PERMEASE PROTEIN YDCV"/>
    <property type="match status" value="1"/>
</dbReference>
<feature type="transmembrane region" description="Helical" evidence="8">
    <location>
        <begin position="375"/>
        <end position="398"/>
    </location>
</feature>
<accession>A0A1I5KZY6</accession>
<dbReference type="AlphaFoldDB" id="A0A1I5KZY6"/>
<protein>
    <submittedName>
        <fullName evidence="10">Iron(III) transport system permease protein</fullName>
    </submittedName>
</protein>
<feature type="transmembrane region" description="Helical" evidence="8">
    <location>
        <begin position="310"/>
        <end position="332"/>
    </location>
</feature>
<feature type="domain" description="ABC transmembrane type-1" evidence="9">
    <location>
        <begin position="372"/>
        <end position="568"/>
    </location>
</feature>
<feature type="transmembrane region" description="Helical" evidence="8">
    <location>
        <begin position="494"/>
        <end position="515"/>
    </location>
</feature>
<organism evidence="10 11">
    <name type="scientific">Salibacterium halotolerans</name>
    <dbReference type="NCBI Taxonomy" id="1884432"/>
    <lineage>
        <taxon>Bacteria</taxon>
        <taxon>Bacillati</taxon>
        <taxon>Bacillota</taxon>
        <taxon>Bacilli</taxon>
        <taxon>Bacillales</taxon>
        <taxon>Bacillaceae</taxon>
    </lineage>
</organism>
<evidence type="ECO:0000256" key="1">
    <source>
        <dbReference type="ARBA" id="ARBA00004429"/>
    </source>
</evidence>
<dbReference type="OrthoDB" id="9776648at2"/>
<evidence type="ECO:0000313" key="11">
    <source>
        <dbReference type="Proteomes" id="UP000198892"/>
    </source>
</evidence>
<dbReference type="InterPro" id="IPR035906">
    <property type="entry name" value="MetI-like_sf"/>
</dbReference>
<feature type="transmembrane region" description="Helical" evidence="8">
    <location>
        <begin position="266"/>
        <end position="290"/>
    </location>
</feature>
<feature type="domain" description="ABC transmembrane type-1" evidence="9">
    <location>
        <begin position="78"/>
        <end position="286"/>
    </location>
</feature>
<evidence type="ECO:0000259" key="9">
    <source>
        <dbReference type="PROSITE" id="PS50928"/>
    </source>
</evidence>
<evidence type="ECO:0000256" key="8">
    <source>
        <dbReference type="RuleBase" id="RU363032"/>
    </source>
</evidence>
<keyword evidence="7 8" id="KW-0472">Membrane</keyword>
<keyword evidence="5 8" id="KW-0812">Transmembrane</keyword>
<feature type="transmembrane region" description="Helical" evidence="8">
    <location>
        <begin position="114"/>
        <end position="133"/>
    </location>
</feature>
<comment type="subcellular location">
    <subcellularLocation>
        <location evidence="1">Cell inner membrane</location>
        <topology evidence="1">Multi-pass membrane protein</topology>
    </subcellularLocation>
    <subcellularLocation>
        <location evidence="8">Cell membrane</location>
        <topology evidence="8">Multi-pass membrane protein</topology>
    </subcellularLocation>
</comment>
<evidence type="ECO:0000256" key="6">
    <source>
        <dbReference type="ARBA" id="ARBA00022989"/>
    </source>
</evidence>
<feature type="transmembrane region" description="Helical" evidence="8">
    <location>
        <begin position="410"/>
        <end position="429"/>
    </location>
</feature>
<dbReference type="RefSeq" id="WP_093334643.1">
    <property type="nucleotide sequence ID" value="NZ_FOXD01000001.1"/>
</dbReference>
<reference evidence="11" key="1">
    <citation type="submission" date="2016-10" db="EMBL/GenBank/DDBJ databases">
        <authorList>
            <person name="Varghese N."/>
            <person name="Submissions S."/>
        </authorList>
    </citation>
    <scope>NUCLEOTIDE SEQUENCE [LARGE SCALE GENOMIC DNA]</scope>
    <source>
        <strain evidence="11">S7</strain>
    </source>
</reference>
<feature type="transmembrane region" description="Helical" evidence="8">
    <location>
        <begin position="547"/>
        <end position="569"/>
    </location>
</feature>
<keyword evidence="2 8" id="KW-0813">Transport</keyword>
<dbReference type="PANTHER" id="PTHR43357:SF3">
    <property type="entry name" value="FE(3+)-TRANSPORT SYSTEM PERMEASE PROTEIN FBPB 2"/>
    <property type="match status" value="1"/>
</dbReference>
<evidence type="ECO:0000256" key="3">
    <source>
        <dbReference type="ARBA" id="ARBA00022475"/>
    </source>
</evidence>